<feature type="region of interest" description="Disordered" evidence="3">
    <location>
        <begin position="1"/>
        <end position="47"/>
    </location>
</feature>
<dbReference type="Proteomes" id="UP000355283">
    <property type="component" value="Unassembled WGS sequence"/>
</dbReference>
<dbReference type="PANTHER" id="PTHR12406">
    <property type="entry name" value="CALCIUM-INDEPENDENT PHOSPHOLIPASE A2 IPLA2 -RELATED"/>
    <property type="match status" value="1"/>
</dbReference>
<dbReference type="InterPro" id="IPR033562">
    <property type="entry name" value="PLPL"/>
</dbReference>
<feature type="compositionally biased region" description="Basic and acidic residues" evidence="3">
    <location>
        <begin position="22"/>
        <end position="38"/>
    </location>
</feature>
<name>A0A4D9CYP5_9STRA</name>
<feature type="region of interest" description="Disordered" evidence="3">
    <location>
        <begin position="217"/>
        <end position="237"/>
    </location>
</feature>
<dbReference type="PROSITE" id="PS51635">
    <property type="entry name" value="PNPLA"/>
    <property type="match status" value="1"/>
</dbReference>
<dbReference type="InterPro" id="IPR016035">
    <property type="entry name" value="Acyl_Trfase/lysoPLipase"/>
</dbReference>
<keyword evidence="2" id="KW-0378">Hydrolase</keyword>
<feature type="domain" description="PNPLA" evidence="4">
    <location>
        <begin position="243"/>
        <end position="411"/>
    </location>
</feature>
<dbReference type="GO" id="GO:0016020">
    <property type="term" value="C:membrane"/>
    <property type="evidence" value="ECO:0007669"/>
    <property type="project" value="TreeGrafter"/>
</dbReference>
<gene>
    <name evidence="5" type="ORF">NSK_005936</name>
</gene>
<feature type="active site" description="Nucleophile" evidence="2">
    <location>
        <position position="277"/>
    </location>
</feature>
<comment type="caution">
    <text evidence="2">Lacks conserved residue(s) required for the propagation of feature annotation.</text>
</comment>
<dbReference type="GO" id="GO:0055088">
    <property type="term" value="P:lipid homeostasis"/>
    <property type="evidence" value="ECO:0007669"/>
    <property type="project" value="TreeGrafter"/>
</dbReference>
<reference evidence="5 6" key="1">
    <citation type="submission" date="2019-01" db="EMBL/GenBank/DDBJ databases">
        <title>Nuclear Genome Assembly of the Microalgal Biofuel strain Nannochloropsis salina CCMP1776.</title>
        <authorList>
            <person name="Hovde B."/>
        </authorList>
    </citation>
    <scope>NUCLEOTIDE SEQUENCE [LARGE SCALE GENOMIC DNA]</scope>
    <source>
        <strain evidence="5 6">CCMP1776</strain>
    </source>
</reference>
<dbReference type="GO" id="GO:0005811">
    <property type="term" value="C:lipid droplet"/>
    <property type="evidence" value="ECO:0007669"/>
    <property type="project" value="TreeGrafter"/>
</dbReference>
<dbReference type="Pfam" id="PF01734">
    <property type="entry name" value="Patatin"/>
    <property type="match status" value="1"/>
</dbReference>
<keyword evidence="6" id="KW-1185">Reference proteome</keyword>
<evidence type="ECO:0000313" key="5">
    <source>
        <dbReference type="EMBL" id="TFJ82743.1"/>
    </source>
</evidence>
<accession>A0A4D9CYP5</accession>
<dbReference type="PANTHER" id="PTHR12406:SF45">
    <property type="entry name" value="PATATIN"/>
    <property type="match status" value="1"/>
</dbReference>
<keyword evidence="2" id="KW-0442">Lipid degradation</keyword>
<dbReference type="InterPro" id="IPR002641">
    <property type="entry name" value="PNPLA_dom"/>
</dbReference>
<dbReference type="AlphaFoldDB" id="A0A4D9CYP5"/>
<evidence type="ECO:0000256" key="3">
    <source>
        <dbReference type="SAM" id="MobiDB-lite"/>
    </source>
</evidence>
<proteinExistence type="predicted"/>
<comment type="caution">
    <text evidence="5">The sequence shown here is derived from an EMBL/GenBank/DDBJ whole genome shotgun (WGS) entry which is preliminary data.</text>
</comment>
<keyword evidence="1 2" id="KW-0443">Lipid metabolism</keyword>
<sequence>MAPQGDSGRELMAPRDIGAGESRSKLCHARDNVRDDSGNRGCGDAESSLNALETPILPDQYQHEFSLEPMQRPPQEMTPPSPPVTLQHASSLSVCIASTSVKKSLSRGKAQFLLAGLAQLIPLGMPRTSSRYKRNLSCADVETLLERERLMEETPLFEVVEVPVRSTHMGPTDGPGHPLRTEREEPPVLGQYPGTPFPLGCPPLLFYPPARIRRAKSLPVEPTTPPPALSRSRSSSGHGELVVNFPGGGKFFYWQSGVATFLNQHFDLRSAKLVGASAGSLTATLMACHVDAHHATETAVRILHRYKVYERAMGLVGVWGAVVRDWLWEVLPDNAAELCAGRVHISVLCLPYRRCHVTDFASKEDLIETCLASAHLPLVMDGKPFRLWRGWPCMDGSILAGRRDLPAHLADAQQVTFDYVEDELLGASHTKDFIALSDPAGLSRLVEMGYRFAERMSHGGLLHPAIQTLRRQDSGNDDVKTVLGNEGGSAVFFEEKDINTSQCGDMGVISHEETLTITQSRASC</sequence>
<organism evidence="5 6">
    <name type="scientific">Nannochloropsis salina CCMP1776</name>
    <dbReference type="NCBI Taxonomy" id="1027361"/>
    <lineage>
        <taxon>Eukaryota</taxon>
        <taxon>Sar</taxon>
        <taxon>Stramenopiles</taxon>
        <taxon>Ochrophyta</taxon>
        <taxon>Eustigmatophyceae</taxon>
        <taxon>Eustigmatales</taxon>
        <taxon>Monodopsidaceae</taxon>
        <taxon>Microchloropsis</taxon>
        <taxon>Microchloropsis salina</taxon>
    </lineage>
</organism>
<dbReference type="EMBL" id="SDOX01000095">
    <property type="protein sequence ID" value="TFJ82743.1"/>
    <property type="molecule type" value="Genomic_DNA"/>
</dbReference>
<evidence type="ECO:0000313" key="6">
    <source>
        <dbReference type="Proteomes" id="UP000355283"/>
    </source>
</evidence>
<dbReference type="GO" id="GO:0004806">
    <property type="term" value="F:triacylglycerol lipase activity"/>
    <property type="evidence" value="ECO:0007669"/>
    <property type="project" value="TreeGrafter"/>
</dbReference>
<dbReference type="OrthoDB" id="197155at2759"/>
<dbReference type="GO" id="GO:0019433">
    <property type="term" value="P:triglyceride catabolic process"/>
    <property type="evidence" value="ECO:0007669"/>
    <property type="project" value="TreeGrafter"/>
</dbReference>
<feature type="short sequence motif" description="GXSXG" evidence="2">
    <location>
        <begin position="275"/>
        <end position="279"/>
    </location>
</feature>
<dbReference type="GO" id="GO:0005737">
    <property type="term" value="C:cytoplasm"/>
    <property type="evidence" value="ECO:0007669"/>
    <property type="project" value="TreeGrafter"/>
</dbReference>
<evidence type="ECO:0000256" key="2">
    <source>
        <dbReference type="PROSITE-ProRule" id="PRU01161"/>
    </source>
</evidence>
<protein>
    <recommendedName>
        <fullName evidence="4">PNPLA domain-containing protein</fullName>
    </recommendedName>
</protein>
<feature type="active site" description="Proton acceptor" evidence="2">
    <location>
        <position position="395"/>
    </location>
</feature>
<dbReference type="SUPFAM" id="SSF52151">
    <property type="entry name" value="FabD/lysophospholipase-like"/>
    <property type="match status" value="1"/>
</dbReference>
<evidence type="ECO:0000256" key="1">
    <source>
        <dbReference type="ARBA" id="ARBA00023098"/>
    </source>
</evidence>
<evidence type="ECO:0000259" key="4">
    <source>
        <dbReference type="PROSITE" id="PS51635"/>
    </source>
</evidence>